<feature type="binding site" evidence="3">
    <location>
        <position position="172"/>
    </location>
    <ligand>
        <name>Cu cation</name>
        <dbReference type="ChEBI" id="CHEBI:23378"/>
    </ligand>
</feature>
<comment type="caution">
    <text evidence="6">The sequence shown here is derived from an EMBL/GenBank/DDBJ whole genome shotgun (WGS) entry which is preliminary data.</text>
</comment>
<keyword evidence="2 3" id="KW-0186">Copper</keyword>
<dbReference type="Proteomes" id="UP000451233">
    <property type="component" value="Unassembled WGS sequence"/>
</dbReference>
<name>A0A7K1Y0W3_9SPHI</name>
<feature type="binding site" evidence="3">
    <location>
        <position position="83"/>
    </location>
    <ligand>
        <name>Cu cation</name>
        <dbReference type="ChEBI" id="CHEBI:23378"/>
    </ligand>
</feature>
<feature type="domain" description="Thioredoxin" evidence="5">
    <location>
        <begin position="45"/>
        <end position="209"/>
    </location>
</feature>
<evidence type="ECO:0000256" key="4">
    <source>
        <dbReference type="PIRSR" id="PIRSR603782-2"/>
    </source>
</evidence>
<accession>A0A7K1Y0W3</accession>
<feature type="binding site" evidence="3">
    <location>
        <position position="87"/>
    </location>
    <ligand>
        <name>Cu cation</name>
        <dbReference type="ChEBI" id="CHEBI:23378"/>
    </ligand>
</feature>
<dbReference type="CDD" id="cd02968">
    <property type="entry name" value="SCO"/>
    <property type="match status" value="1"/>
</dbReference>
<evidence type="ECO:0000313" key="7">
    <source>
        <dbReference type="Proteomes" id="UP000451233"/>
    </source>
</evidence>
<dbReference type="RefSeq" id="WP_160907320.1">
    <property type="nucleotide sequence ID" value="NZ_WVHS01000003.1"/>
</dbReference>
<dbReference type="SUPFAM" id="SSF52833">
    <property type="entry name" value="Thioredoxin-like"/>
    <property type="match status" value="1"/>
</dbReference>
<comment type="similarity">
    <text evidence="1">Belongs to the SCO1/2 family.</text>
</comment>
<dbReference type="PROSITE" id="PS51257">
    <property type="entry name" value="PROKAR_LIPOPROTEIN"/>
    <property type="match status" value="1"/>
</dbReference>
<dbReference type="AlphaFoldDB" id="A0A7K1Y0W3"/>
<dbReference type="InterPro" id="IPR036249">
    <property type="entry name" value="Thioredoxin-like_sf"/>
</dbReference>
<dbReference type="EMBL" id="WVHS01000003">
    <property type="protein sequence ID" value="MXV16316.1"/>
    <property type="molecule type" value="Genomic_DNA"/>
</dbReference>
<evidence type="ECO:0000256" key="1">
    <source>
        <dbReference type="ARBA" id="ARBA00010996"/>
    </source>
</evidence>
<sequence length="214" mass="23972">MAQRSVLYLLLLIITVSCTKQERKLPILGNREPVEKVVDGKTVIDTIYQAVPAFSFLNQDSVRVTEQAFNGKIYVADFFFTRCPSICPVMHRNMLKVYEKYKGNASVKLLSHTIDAIHDQPSVLKTYATKLGITGDQWEFVHGSHDSVYTIAEKSYLVAVGKEASAPGGFIHQGWFVLVDKQKRLRGAYDGTDTKQVAQLIEDMGVLLNEEDGK</sequence>
<organism evidence="6 7">
    <name type="scientific">Hufsiella ginkgonis</name>
    <dbReference type="NCBI Taxonomy" id="2695274"/>
    <lineage>
        <taxon>Bacteria</taxon>
        <taxon>Pseudomonadati</taxon>
        <taxon>Bacteroidota</taxon>
        <taxon>Sphingobacteriia</taxon>
        <taxon>Sphingobacteriales</taxon>
        <taxon>Sphingobacteriaceae</taxon>
        <taxon>Hufsiella</taxon>
    </lineage>
</organism>
<dbReference type="PANTHER" id="PTHR12151:SF25">
    <property type="entry name" value="LINALOOL DEHYDRATASE_ISOMERASE DOMAIN-CONTAINING PROTEIN"/>
    <property type="match status" value="1"/>
</dbReference>
<feature type="disulfide bond" description="Redox-active" evidence="4">
    <location>
        <begin position="83"/>
        <end position="87"/>
    </location>
</feature>
<dbReference type="PROSITE" id="PS51352">
    <property type="entry name" value="THIOREDOXIN_2"/>
    <property type="match status" value="1"/>
</dbReference>
<keyword evidence="3" id="KW-0479">Metal-binding</keyword>
<evidence type="ECO:0000256" key="3">
    <source>
        <dbReference type="PIRSR" id="PIRSR603782-1"/>
    </source>
</evidence>
<dbReference type="InterPro" id="IPR013766">
    <property type="entry name" value="Thioredoxin_domain"/>
</dbReference>
<dbReference type="PANTHER" id="PTHR12151">
    <property type="entry name" value="ELECTRON TRANSPORT PROTIN SCO1/SENC FAMILY MEMBER"/>
    <property type="match status" value="1"/>
</dbReference>
<gene>
    <name evidence="6" type="ORF">GS398_13465</name>
</gene>
<protein>
    <submittedName>
        <fullName evidence="6">SCO family protein</fullName>
    </submittedName>
</protein>
<dbReference type="GO" id="GO:0046872">
    <property type="term" value="F:metal ion binding"/>
    <property type="evidence" value="ECO:0007669"/>
    <property type="project" value="UniProtKB-KW"/>
</dbReference>
<proteinExistence type="inferred from homology"/>
<keyword evidence="7" id="KW-1185">Reference proteome</keyword>
<reference evidence="6 7" key="1">
    <citation type="submission" date="2019-11" db="EMBL/GenBank/DDBJ databases">
        <title>Pedobacter sp. HMF7056 Genome sequencing and assembly.</title>
        <authorList>
            <person name="Kang H."/>
            <person name="Kim H."/>
            <person name="Joh K."/>
        </authorList>
    </citation>
    <scope>NUCLEOTIDE SEQUENCE [LARGE SCALE GENOMIC DNA]</scope>
    <source>
        <strain evidence="6 7">HMF7056</strain>
    </source>
</reference>
<dbReference type="InterPro" id="IPR003782">
    <property type="entry name" value="SCO1/SenC"/>
</dbReference>
<dbReference type="Pfam" id="PF02630">
    <property type="entry name" value="SCO1-SenC"/>
    <property type="match status" value="1"/>
</dbReference>
<keyword evidence="4" id="KW-1015">Disulfide bond</keyword>
<dbReference type="Gene3D" id="3.40.30.10">
    <property type="entry name" value="Glutaredoxin"/>
    <property type="match status" value="1"/>
</dbReference>
<evidence type="ECO:0000313" key="6">
    <source>
        <dbReference type="EMBL" id="MXV16316.1"/>
    </source>
</evidence>
<evidence type="ECO:0000256" key="2">
    <source>
        <dbReference type="ARBA" id="ARBA00023008"/>
    </source>
</evidence>
<evidence type="ECO:0000259" key="5">
    <source>
        <dbReference type="PROSITE" id="PS51352"/>
    </source>
</evidence>